<dbReference type="AlphaFoldDB" id="A0A940IBW8"/>
<proteinExistence type="predicted"/>
<reference evidence="2" key="2">
    <citation type="journal article" date="2021" name="PeerJ">
        <title>Extensive microbial diversity within the chicken gut microbiome revealed by metagenomics and culture.</title>
        <authorList>
            <person name="Gilroy R."/>
            <person name="Ravi A."/>
            <person name="Getino M."/>
            <person name="Pursley I."/>
            <person name="Horton D.L."/>
            <person name="Alikhan N.F."/>
            <person name="Baker D."/>
            <person name="Gharbi K."/>
            <person name="Hall N."/>
            <person name="Watson M."/>
            <person name="Adriaenssens E.M."/>
            <person name="Foster-Nyarko E."/>
            <person name="Jarju S."/>
            <person name="Secka A."/>
            <person name="Antonio M."/>
            <person name="Oren A."/>
            <person name="Chaudhuri R.R."/>
            <person name="La Ragione R."/>
            <person name="Hildebrand F."/>
            <person name="Pallen M.J."/>
        </authorList>
    </citation>
    <scope>NUCLEOTIDE SEQUENCE</scope>
    <source>
        <strain evidence="2">517</strain>
    </source>
</reference>
<sequence length="172" mass="18033">MKKFSTRKLAYTSVLLAVALVAGSIEAVVPPIIPALPFVRIGFSNVVTIFCYLVLGFPSALAISALKSVLVPIFVGNPVMALYSLTASVGSFLVSVLLLRIKRSGLPVISVLGAITHNMLQLCVAALMTGSAIVFGYAPWLVITGAGAGLATGVTLYLLVRFLPARLTENID</sequence>
<dbReference type="Gene3D" id="1.10.1760.20">
    <property type="match status" value="1"/>
</dbReference>
<evidence type="ECO:0000256" key="1">
    <source>
        <dbReference type="SAM" id="Phobius"/>
    </source>
</evidence>
<feature type="transmembrane region" description="Helical" evidence="1">
    <location>
        <begin position="81"/>
        <end position="99"/>
    </location>
</feature>
<comment type="caution">
    <text evidence="2">The sequence shown here is derived from an EMBL/GenBank/DDBJ whole genome shotgun (WGS) entry which is preliminary data.</text>
</comment>
<keyword evidence="1" id="KW-1133">Transmembrane helix</keyword>
<organism evidence="2 3">
    <name type="scientific">Candidatus Stercoripulliclostridium pullicola</name>
    <dbReference type="NCBI Taxonomy" id="2840953"/>
    <lineage>
        <taxon>Bacteria</taxon>
        <taxon>Bacillati</taxon>
        <taxon>Bacillota</taxon>
        <taxon>Clostridia</taxon>
        <taxon>Eubacteriales</taxon>
        <taxon>Candidatus Stercoripulliclostridium</taxon>
    </lineage>
</organism>
<gene>
    <name evidence="2" type="ORF">IAB16_00035</name>
</gene>
<feature type="transmembrane region" description="Helical" evidence="1">
    <location>
        <begin position="140"/>
        <end position="160"/>
    </location>
</feature>
<keyword evidence="1" id="KW-0472">Membrane</keyword>
<feature type="transmembrane region" description="Helical" evidence="1">
    <location>
        <begin position="111"/>
        <end position="134"/>
    </location>
</feature>
<dbReference type="InterPro" id="IPR010898">
    <property type="entry name" value="Hpre_diP_synth_I"/>
</dbReference>
<dbReference type="EMBL" id="JADINF010000002">
    <property type="protein sequence ID" value="MBO8423399.1"/>
    <property type="molecule type" value="Genomic_DNA"/>
</dbReference>
<dbReference type="Proteomes" id="UP000727857">
    <property type="component" value="Unassembled WGS sequence"/>
</dbReference>
<reference evidence="2" key="1">
    <citation type="submission" date="2020-10" db="EMBL/GenBank/DDBJ databases">
        <authorList>
            <person name="Gilroy R."/>
        </authorList>
    </citation>
    <scope>NUCLEOTIDE SEQUENCE</scope>
    <source>
        <strain evidence="2">517</strain>
    </source>
</reference>
<feature type="transmembrane region" description="Helical" evidence="1">
    <location>
        <begin position="37"/>
        <end position="55"/>
    </location>
</feature>
<evidence type="ECO:0000313" key="2">
    <source>
        <dbReference type="EMBL" id="MBO8423399.1"/>
    </source>
</evidence>
<name>A0A940IBW8_9FIRM</name>
<dbReference type="PIRSF" id="PIRSF027391">
    <property type="entry name" value="Hpre_diP_synt_I"/>
    <property type="match status" value="1"/>
</dbReference>
<evidence type="ECO:0000313" key="3">
    <source>
        <dbReference type="Proteomes" id="UP000727857"/>
    </source>
</evidence>
<keyword evidence="1" id="KW-0812">Transmembrane</keyword>
<dbReference type="Pfam" id="PF07456">
    <property type="entry name" value="Hpre_diP_synt_I"/>
    <property type="match status" value="1"/>
</dbReference>
<protein>
    <submittedName>
        <fullName evidence="2">Gx transporter family protein</fullName>
    </submittedName>
</protein>
<accession>A0A940IBW8</accession>
<dbReference type="InterPro" id="IPR014535">
    <property type="entry name" value="Hpre_diP_synt_I"/>
</dbReference>